<comment type="caution">
    <text evidence="4">The sequence shown here is derived from an EMBL/GenBank/DDBJ whole genome shotgun (WGS) entry which is preliminary data.</text>
</comment>
<evidence type="ECO:0000256" key="1">
    <source>
        <dbReference type="PROSITE-ProRule" id="PRU00047"/>
    </source>
</evidence>
<feature type="domain" description="CCHC-type" evidence="3">
    <location>
        <begin position="57"/>
        <end position="72"/>
    </location>
</feature>
<keyword evidence="1" id="KW-0479">Metal-binding</keyword>
<dbReference type="SMART" id="SM00343">
    <property type="entry name" value="ZnF_C2HC"/>
    <property type="match status" value="2"/>
</dbReference>
<name>A0A4S2KIU8_9HYME</name>
<organism evidence="4 5">
    <name type="scientific">Temnothorax longispinosus</name>
    <dbReference type="NCBI Taxonomy" id="300112"/>
    <lineage>
        <taxon>Eukaryota</taxon>
        <taxon>Metazoa</taxon>
        <taxon>Ecdysozoa</taxon>
        <taxon>Arthropoda</taxon>
        <taxon>Hexapoda</taxon>
        <taxon>Insecta</taxon>
        <taxon>Pterygota</taxon>
        <taxon>Neoptera</taxon>
        <taxon>Endopterygota</taxon>
        <taxon>Hymenoptera</taxon>
        <taxon>Apocrita</taxon>
        <taxon>Aculeata</taxon>
        <taxon>Formicoidea</taxon>
        <taxon>Formicidae</taxon>
        <taxon>Myrmicinae</taxon>
        <taxon>Temnothorax</taxon>
    </lineage>
</organism>
<dbReference type="GO" id="GO:0003723">
    <property type="term" value="F:RNA binding"/>
    <property type="evidence" value="ECO:0007669"/>
    <property type="project" value="InterPro"/>
</dbReference>
<dbReference type="GO" id="GO:0003690">
    <property type="term" value="F:double-stranded DNA binding"/>
    <property type="evidence" value="ECO:0007669"/>
    <property type="project" value="InterPro"/>
</dbReference>
<dbReference type="AlphaFoldDB" id="A0A4S2KIU8"/>
<dbReference type="PANTHER" id="PTHR22639:SF3">
    <property type="entry name" value="ZINC FINGER CCHC DOMAIN-CONTAINING PROTEIN 3"/>
    <property type="match status" value="1"/>
</dbReference>
<dbReference type="InterPro" id="IPR036875">
    <property type="entry name" value="Znf_CCHC_sf"/>
</dbReference>
<protein>
    <recommendedName>
        <fullName evidence="3">CCHC-type domain-containing protein</fullName>
    </recommendedName>
</protein>
<dbReference type="PROSITE" id="PS50158">
    <property type="entry name" value="ZF_CCHC"/>
    <property type="match status" value="1"/>
</dbReference>
<evidence type="ECO:0000259" key="3">
    <source>
        <dbReference type="PROSITE" id="PS50158"/>
    </source>
</evidence>
<accession>A0A4S2KIU8</accession>
<sequence length="268" mass="28967">VKCPLAAFNAAKSNKLQVGWFTARVQFLDSRPLQCFRCLEGSHVRAQCTSEVDRSSRCYRCGDAGHRARGCRAVSKCPVCADLGRPAEHRSGSKACSSAKSKKKPRSALGATRPRPPSTLGEEAMEIDAVPGPSNAPQPRIRSMEVANFPGLSRQPMKRTASVANANGELEERPLAQRRKKETRSAQVTSILSSQMLAIMPAPTSDLGREETMGEPAVANQMPQLPSPIPPEPPDNKGEATEIPERVGNPIEDPKEEEESEASEGTEL</sequence>
<dbReference type="EMBL" id="QBLH01002124">
    <property type="protein sequence ID" value="TGZ49473.1"/>
    <property type="molecule type" value="Genomic_DNA"/>
</dbReference>
<evidence type="ECO:0000256" key="2">
    <source>
        <dbReference type="SAM" id="MobiDB-lite"/>
    </source>
</evidence>
<dbReference type="SUPFAM" id="SSF57756">
    <property type="entry name" value="Retrovirus zinc finger-like domains"/>
    <property type="match status" value="1"/>
</dbReference>
<feature type="region of interest" description="Disordered" evidence="2">
    <location>
        <begin position="86"/>
        <end position="122"/>
    </location>
</feature>
<feature type="non-terminal residue" evidence="4">
    <location>
        <position position="1"/>
    </location>
</feature>
<dbReference type="PANTHER" id="PTHR22639">
    <property type="entry name" value="GAG-RELATED PROTEIN"/>
    <property type="match status" value="1"/>
</dbReference>
<dbReference type="Gene3D" id="4.10.60.10">
    <property type="entry name" value="Zinc finger, CCHC-type"/>
    <property type="match status" value="1"/>
</dbReference>
<evidence type="ECO:0000313" key="4">
    <source>
        <dbReference type="EMBL" id="TGZ49473.1"/>
    </source>
</evidence>
<evidence type="ECO:0000313" key="5">
    <source>
        <dbReference type="Proteomes" id="UP000310200"/>
    </source>
</evidence>
<feature type="region of interest" description="Disordered" evidence="2">
    <location>
        <begin position="204"/>
        <end position="268"/>
    </location>
</feature>
<reference evidence="4 5" key="1">
    <citation type="journal article" date="2019" name="Philos. Trans. R. Soc. Lond., B, Biol. Sci.">
        <title>Ant behaviour and brain gene expression of defending hosts depend on the ecological success of the intruding social parasite.</title>
        <authorList>
            <person name="Kaur R."/>
            <person name="Stoldt M."/>
            <person name="Jongepier E."/>
            <person name="Feldmeyer B."/>
            <person name="Menzel F."/>
            <person name="Bornberg-Bauer E."/>
            <person name="Foitzik S."/>
        </authorList>
    </citation>
    <scope>NUCLEOTIDE SEQUENCE [LARGE SCALE GENOMIC DNA]</scope>
    <source>
        <tissue evidence="4">Whole body</tissue>
    </source>
</reference>
<keyword evidence="5" id="KW-1185">Reference proteome</keyword>
<proteinExistence type="predicted"/>
<feature type="compositionally biased region" description="Basic and acidic residues" evidence="2">
    <location>
        <begin position="234"/>
        <end position="245"/>
    </location>
</feature>
<dbReference type="Proteomes" id="UP000310200">
    <property type="component" value="Unassembled WGS sequence"/>
</dbReference>
<dbReference type="InterPro" id="IPR042509">
    <property type="entry name" value="ZCCHC3"/>
</dbReference>
<dbReference type="GO" id="GO:0002218">
    <property type="term" value="P:activation of innate immune response"/>
    <property type="evidence" value="ECO:0007669"/>
    <property type="project" value="InterPro"/>
</dbReference>
<keyword evidence="1" id="KW-0862">Zinc</keyword>
<feature type="region of interest" description="Disordered" evidence="2">
    <location>
        <begin position="164"/>
        <end position="185"/>
    </location>
</feature>
<dbReference type="GO" id="GO:0008270">
    <property type="term" value="F:zinc ion binding"/>
    <property type="evidence" value="ECO:0007669"/>
    <property type="project" value="UniProtKB-KW"/>
</dbReference>
<gene>
    <name evidence="4" type="ORF">DBV15_11971</name>
</gene>
<feature type="compositionally biased region" description="Acidic residues" evidence="2">
    <location>
        <begin position="254"/>
        <end position="268"/>
    </location>
</feature>
<keyword evidence="1" id="KW-0863">Zinc-finger</keyword>
<dbReference type="InterPro" id="IPR001878">
    <property type="entry name" value="Znf_CCHC"/>
</dbReference>